<dbReference type="SUPFAM" id="SSF47203">
    <property type="entry name" value="Acyl-CoA dehydrogenase C-terminal domain-like"/>
    <property type="match status" value="2"/>
</dbReference>
<dbReference type="PIRSF" id="PIRSF000168">
    <property type="entry name" value="Acyl-CoA_oxidase"/>
    <property type="match status" value="1"/>
</dbReference>
<feature type="region of interest" description="Disordered" evidence="6">
    <location>
        <begin position="628"/>
        <end position="654"/>
    </location>
</feature>
<evidence type="ECO:0000259" key="8">
    <source>
        <dbReference type="Pfam" id="PF02770"/>
    </source>
</evidence>
<comment type="similarity">
    <text evidence="2">Belongs to the acyl-CoA oxidase family.</text>
</comment>
<accession>A0ABS9TE36</accession>
<dbReference type="Pfam" id="PF02770">
    <property type="entry name" value="Acyl-CoA_dh_M"/>
    <property type="match status" value="1"/>
</dbReference>
<evidence type="ECO:0000256" key="5">
    <source>
        <dbReference type="ARBA" id="ARBA00023002"/>
    </source>
</evidence>
<comment type="cofactor">
    <cofactor evidence="1">
        <name>FAD</name>
        <dbReference type="ChEBI" id="CHEBI:57692"/>
    </cofactor>
</comment>
<dbReference type="Gene3D" id="2.40.110.10">
    <property type="entry name" value="Butyryl-CoA Dehydrogenase, subunit A, domain 2"/>
    <property type="match status" value="1"/>
</dbReference>
<reference evidence="10 11" key="1">
    <citation type="submission" date="2022-03" db="EMBL/GenBank/DDBJ databases">
        <title>Pseudonocardia alaer sp. nov., a novel actinomycete isolated from reed forest soil.</title>
        <authorList>
            <person name="Wang L."/>
        </authorList>
    </citation>
    <scope>NUCLEOTIDE SEQUENCE [LARGE SCALE GENOMIC DNA]</scope>
    <source>
        <strain evidence="10 11">Y-16303</strain>
    </source>
</reference>
<evidence type="ECO:0000256" key="4">
    <source>
        <dbReference type="ARBA" id="ARBA00022827"/>
    </source>
</evidence>
<dbReference type="Pfam" id="PF01756">
    <property type="entry name" value="ACOX"/>
    <property type="match status" value="1"/>
</dbReference>
<dbReference type="InterPro" id="IPR009100">
    <property type="entry name" value="AcylCoA_DH/oxidase_NM_dom_sf"/>
</dbReference>
<keyword evidence="11" id="KW-1185">Reference proteome</keyword>
<feature type="domain" description="Acyl-CoA oxidase/dehydrogenase middle" evidence="8">
    <location>
        <begin position="130"/>
        <end position="239"/>
    </location>
</feature>
<sequence>MTVDVRELQRVLDGRWAGVRAEVRAQLGALALNPDPGLSTEEYRELTTANLRLLAESRRPHLGFDPAYGGGGDVGGVVTAFAALGYGDLSLLVKAGVQWGLFGGAVQVLGTSRHHDEYLRAIMDGELLGCFAMTETGHGSDVQHLRTTATYDPAAQEFEIHTPDAGARKDYIGNAARDGRMAVVFAQLITGGTSHGVHALLVPIRAENGTPMPGVTIGDCGRKAGLNGVDNGRLSFDHVRVPRENLLNHFADVAEDGTYSSPIESSSRRFFTMLGTLVRGRISVAGGAGTATQKALALAIRYGATRRQFADPATGEEVVVLDYLVHQRKLLPALATTYALHFAQGDLVSDMHDLQSFGGEPASGTDVEDLQRDLETRAAGIKSVATWHATATIQTCREACGGAGYLAENLLPQLKADTDVFTTFEGDNTVLLQLVARTLLSDYARRVGKLDLAGKARFAADLVAGSLAERTGLRAVLRRGDVRDRSYQRWLLVEREEHLLAAAARRMRRALSPGADQFAVFNGAQDHLLVAARAHVDRIVFDAFAGAVDRVEGPAARGLLDQVRGLHALSVIEADRAFFVEHGYLTPGRAKAITAAVNALCGSLRPHARTLVDAFGIPEAWLDCPLLDGERDPEAPATDPTPSHEEPTDLAAVG</sequence>
<evidence type="ECO:0000256" key="1">
    <source>
        <dbReference type="ARBA" id="ARBA00001974"/>
    </source>
</evidence>
<dbReference type="Proteomes" id="UP001299970">
    <property type="component" value="Unassembled WGS sequence"/>
</dbReference>
<dbReference type="SUPFAM" id="SSF56645">
    <property type="entry name" value="Acyl-CoA dehydrogenase NM domain-like"/>
    <property type="match status" value="1"/>
</dbReference>
<feature type="domain" description="Acyl-CoA oxidase C-terminal" evidence="7">
    <location>
        <begin position="498"/>
        <end position="626"/>
    </location>
</feature>
<evidence type="ECO:0000259" key="7">
    <source>
        <dbReference type="Pfam" id="PF01756"/>
    </source>
</evidence>
<feature type="domain" description="Acyl-CoA oxidase C-alpha1" evidence="9">
    <location>
        <begin position="275"/>
        <end position="440"/>
    </location>
</feature>
<dbReference type="PANTHER" id="PTHR10909:SF382">
    <property type="entry name" value="ACYL-COENZYME A OXIDASE"/>
    <property type="match status" value="1"/>
</dbReference>
<keyword evidence="4" id="KW-0274">FAD</keyword>
<dbReference type="PANTHER" id="PTHR10909">
    <property type="entry name" value="ELECTRON TRANSPORT OXIDOREDUCTASE"/>
    <property type="match status" value="1"/>
</dbReference>
<evidence type="ECO:0000256" key="2">
    <source>
        <dbReference type="ARBA" id="ARBA00006288"/>
    </source>
</evidence>
<dbReference type="InterPro" id="IPR002655">
    <property type="entry name" value="Acyl-CoA_oxidase_C"/>
</dbReference>
<protein>
    <submittedName>
        <fullName evidence="10">Acyl-CoA dehydrogenase family protein</fullName>
    </submittedName>
</protein>
<evidence type="ECO:0000256" key="6">
    <source>
        <dbReference type="SAM" id="MobiDB-lite"/>
    </source>
</evidence>
<gene>
    <name evidence="10" type="ORF">MMF94_14010</name>
</gene>
<comment type="caution">
    <text evidence="10">The sequence shown here is derived from an EMBL/GenBank/DDBJ whole genome shotgun (WGS) entry which is preliminary data.</text>
</comment>
<dbReference type="EMBL" id="JAKXMK010000011">
    <property type="protein sequence ID" value="MCH6166799.1"/>
    <property type="molecule type" value="Genomic_DNA"/>
</dbReference>
<dbReference type="InterPro" id="IPR012258">
    <property type="entry name" value="Acyl-CoA_oxidase"/>
</dbReference>
<dbReference type="RefSeq" id="WP_241036835.1">
    <property type="nucleotide sequence ID" value="NZ_BAAAJF010000036.1"/>
</dbReference>
<dbReference type="InterPro" id="IPR055060">
    <property type="entry name" value="ACOX_C_alpha1"/>
</dbReference>
<dbReference type="Pfam" id="PF22924">
    <property type="entry name" value="ACOX_C_alpha1"/>
    <property type="match status" value="1"/>
</dbReference>
<evidence type="ECO:0000313" key="10">
    <source>
        <dbReference type="EMBL" id="MCH6166799.1"/>
    </source>
</evidence>
<proteinExistence type="inferred from homology"/>
<dbReference type="InterPro" id="IPR046373">
    <property type="entry name" value="Acyl-CoA_Oxase/DH_mid-dom_sf"/>
</dbReference>
<dbReference type="InterPro" id="IPR006091">
    <property type="entry name" value="Acyl-CoA_Oxase/DH_mid-dom"/>
</dbReference>
<name>A0ABS9TE36_9PSEU</name>
<evidence type="ECO:0000256" key="3">
    <source>
        <dbReference type="ARBA" id="ARBA00022630"/>
    </source>
</evidence>
<dbReference type="InterPro" id="IPR036250">
    <property type="entry name" value="AcylCo_DH-like_C"/>
</dbReference>
<keyword evidence="5" id="KW-0560">Oxidoreductase</keyword>
<keyword evidence="3" id="KW-0285">Flavoprotein</keyword>
<evidence type="ECO:0000313" key="11">
    <source>
        <dbReference type="Proteomes" id="UP001299970"/>
    </source>
</evidence>
<organism evidence="10 11">
    <name type="scientific">Pseudonocardia alaniniphila</name>
    <dbReference type="NCBI Taxonomy" id="75291"/>
    <lineage>
        <taxon>Bacteria</taxon>
        <taxon>Bacillati</taxon>
        <taxon>Actinomycetota</taxon>
        <taxon>Actinomycetes</taxon>
        <taxon>Pseudonocardiales</taxon>
        <taxon>Pseudonocardiaceae</taxon>
        <taxon>Pseudonocardia</taxon>
    </lineage>
</organism>
<evidence type="ECO:0000259" key="9">
    <source>
        <dbReference type="Pfam" id="PF22924"/>
    </source>
</evidence>
<dbReference type="Gene3D" id="1.20.140.10">
    <property type="entry name" value="Butyryl-CoA Dehydrogenase, subunit A, domain 3"/>
    <property type="match status" value="2"/>
</dbReference>